<sequence length="43" mass="5108">MKRKMTVGPRNPFVKLALFRKAGSHRKTHKQMRADKRNQLMDV</sequence>
<evidence type="ECO:0000313" key="2">
    <source>
        <dbReference type="EMBL" id="CAB4134456.1"/>
    </source>
</evidence>
<name>A0A6J5LNI2_9CAUD</name>
<gene>
    <name evidence="2" type="ORF">UFOVP273_75</name>
</gene>
<evidence type="ECO:0000256" key="1">
    <source>
        <dbReference type="SAM" id="MobiDB-lite"/>
    </source>
</evidence>
<proteinExistence type="predicted"/>
<feature type="compositionally biased region" description="Basic and acidic residues" evidence="1">
    <location>
        <begin position="32"/>
        <end position="43"/>
    </location>
</feature>
<accession>A0A6J5LNI2</accession>
<reference evidence="2" key="1">
    <citation type="submission" date="2020-04" db="EMBL/GenBank/DDBJ databases">
        <authorList>
            <person name="Chiriac C."/>
            <person name="Salcher M."/>
            <person name="Ghai R."/>
            <person name="Kavagutti S V."/>
        </authorList>
    </citation>
    <scope>NUCLEOTIDE SEQUENCE</scope>
</reference>
<dbReference type="EMBL" id="LR796284">
    <property type="protein sequence ID" value="CAB4134456.1"/>
    <property type="molecule type" value="Genomic_DNA"/>
</dbReference>
<feature type="region of interest" description="Disordered" evidence="1">
    <location>
        <begin position="23"/>
        <end position="43"/>
    </location>
</feature>
<organism evidence="2">
    <name type="scientific">uncultured Caudovirales phage</name>
    <dbReference type="NCBI Taxonomy" id="2100421"/>
    <lineage>
        <taxon>Viruses</taxon>
        <taxon>Duplodnaviria</taxon>
        <taxon>Heunggongvirae</taxon>
        <taxon>Uroviricota</taxon>
        <taxon>Caudoviricetes</taxon>
        <taxon>Peduoviridae</taxon>
        <taxon>Maltschvirus</taxon>
        <taxon>Maltschvirus maltsch</taxon>
    </lineage>
</organism>
<protein>
    <submittedName>
        <fullName evidence="2">Uncharacterized protein</fullName>
    </submittedName>
</protein>